<dbReference type="EMBL" id="JACHIU010000001">
    <property type="protein sequence ID" value="MBB6475328.1"/>
    <property type="molecule type" value="Genomic_DNA"/>
</dbReference>
<keyword evidence="3" id="KW-1185">Reference proteome</keyword>
<dbReference type="RefSeq" id="WP_184984567.1">
    <property type="nucleotide sequence ID" value="NZ_BAAALO010000003.1"/>
</dbReference>
<dbReference type="CDD" id="cd04859">
    <property type="entry name" value="Prim_Pol"/>
    <property type="match status" value="1"/>
</dbReference>
<gene>
    <name evidence="2" type="ORF">BJ992_004759</name>
</gene>
<dbReference type="Pfam" id="PF09250">
    <property type="entry name" value="Prim-Pol"/>
    <property type="match status" value="1"/>
</dbReference>
<dbReference type="AlphaFoldDB" id="A0A7X0II21"/>
<dbReference type="Proteomes" id="UP000555564">
    <property type="component" value="Unassembled WGS sequence"/>
</dbReference>
<evidence type="ECO:0000313" key="2">
    <source>
        <dbReference type="EMBL" id="MBB6475328.1"/>
    </source>
</evidence>
<evidence type="ECO:0000259" key="1">
    <source>
        <dbReference type="SMART" id="SM00943"/>
    </source>
</evidence>
<dbReference type="SUPFAM" id="SSF56747">
    <property type="entry name" value="Prim-pol domain"/>
    <property type="match status" value="1"/>
</dbReference>
<feature type="domain" description="DNA primase/polymerase bifunctional N-terminal" evidence="1">
    <location>
        <begin position="10"/>
        <end position="192"/>
    </location>
</feature>
<sequence length="302" mass="31808">MSTNPTLRYALAAAARGWHVFPLTPGDKVPPRGFDSWEERATTDPATIRRWWARGPFNIGIACGPSGLVVLDLDTPKGGATPPPSLGLPGDADGADVLALVCERAGQPFPTLETFQVRTRRRGTHLYYTAPADGPALRNTEGDKGNGLGWLIDTRAAGGYVVAPGSFVNLPDGTGAYEVVHNAPPAPLPPWLSKRLSTPPAAAPKPVRLALPENRRGNFLRAAINGELDHLAAAKKGQRNRTLYLAATALGQLVAGGALDASEVTTLLEQQGVAIGLTATETRLTVASGLRNGTRRPRTVTA</sequence>
<comment type="caution">
    <text evidence="2">The sequence shown here is derived from an EMBL/GenBank/DDBJ whole genome shotgun (WGS) entry which is preliminary data.</text>
</comment>
<protein>
    <recommendedName>
        <fullName evidence="1">DNA primase/polymerase bifunctional N-terminal domain-containing protein</fullName>
    </recommendedName>
</protein>
<name>A0A7X0II21_9ACTN</name>
<reference evidence="2 3" key="1">
    <citation type="submission" date="2020-08" db="EMBL/GenBank/DDBJ databases">
        <title>Sequencing the genomes of 1000 actinobacteria strains.</title>
        <authorList>
            <person name="Klenk H.-P."/>
        </authorList>
    </citation>
    <scope>NUCLEOTIDE SEQUENCE [LARGE SCALE GENOMIC DNA]</scope>
    <source>
        <strain evidence="2 3">DSM 44936</strain>
    </source>
</reference>
<dbReference type="SMART" id="SM00943">
    <property type="entry name" value="Prim-Pol"/>
    <property type="match status" value="1"/>
</dbReference>
<organism evidence="2 3">
    <name type="scientific">Sphaerisporangium rubeum</name>
    <dbReference type="NCBI Taxonomy" id="321317"/>
    <lineage>
        <taxon>Bacteria</taxon>
        <taxon>Bacillati</taxon>
        <taxon>Actinomycetota</taxon>
        <taxon>Actinomycetes</taxon>
        <taxon>Streptosporangiales</taxon>
        <taxon>Streptosporangiaceae</taxon>
        <taxon>Sphaerisporangium</taxon>
    </lineage>
</organism>
<accession>A0A7X0II21</accession>
<evidence type="ECO:0000313" key="3">
    <source>
        <dbReference type="Proteomes" id="UP000555564"/>
    </source>
</evidence>
<proteinExistence type="predicted"/>
<dbReference type="InterPro" id="IPR015330">
    <property type="entry name" value="DNA_primase/pol_bifunc_N"/>
</dbReference>